<proteinExistence type="predicted"/>
<keyword evidence="1" id="KW-1133">Transmembrane helix</keyword>
<comment type="caution">
    <text evidence="2">The sequence shown here is derived from an EMBL/GenBank/DDBJ whole genome shotgun (WGS) entry which is preliminary data.</text>
</comment>
<accession>A0AAV2QM07</accession>
<dbReference type="Proteomes" id="UP001497623">
    <property type="component" value="Unassembled WGS sequence"/>
</dbReference>
<dbReference type="EMBL" id="CAXKWB010007234">
    <property type="protein sequence ID" value="CAL4086184.1"/>
    <property type="molecule type" value="Genomic_DNA"/>
</dbReference>
<keyword evidence="3" id="KW-1185">Reference proteome</keyword>
<evidence type="ECO:0000313" key="3">
    <source>
        <dbReference type="Proteomes" id="UP001497623"/>
    </source>
</evidence>
<dbReference type="AlphaFoldDB" id="A0AAV2QM07"/>
<keyword evidence="1" id="KW-0812">Transmembrane</keyword>
<gene>
    <name evidence="2" type="ORF">MNOR_LOCUS12934</name>
</gene>
<evidence type="ECO:0000256" key="1">
    <source>
        <dbReference type="SAM" id="Phobius"/>
    </source>
</evidence>
<keyword evidence="1" id="KW-0472">Membrane</keyword>
<sequence length="156" mass="17624">MRIIRRPNITYCQGLHSSHNTLVHINHGIRQSELVMRLVRRRGVAWKEAAQQAAQQAAQEQHQAKQDKWTDLLHQLKTAKKCGPSTQVADPVPNPPQFKTRVSRAQMKQRAAQEEEEFQGYAARLFLLLAALLMLLVGLAIYKIFKAAVLAPPLGE</sequence>
<name>A0AAV2QM07_MEGNR</name>
<organism evidence="2 3">
    <name type="scientific">Meganyctiphanes norvegica</name>
    <name type="common">Northern krill</name>
    <name type="synonym">Thysanopoda norvegica</name>
    <dbReference type="NCBI Taxonomy" id="48144"/>
    <lineage>
        <taxon>Eukaryota</taxon>
        <taxon>Metazoa</taxon>
        <taxon>Ecdysozoa</taxon>
        <taxon>Arthropoda</taxon>
        <taxon>Crustacea</taxon>
        <taxon>Multicrustacea</taxon>
        <taxon>Malacostraca</taxon>
        <taxon>Eumalacostraca</taxon>
        <taxon>Eucarida</taxon>
        <taxon>Euphausiacea</taxon>
        <taxon>Euphausiidae</taxon>
        <taxon>Meganyctiphanes</taxon>
    </lineage>
</organism>
<feature type="transmembrane region" description="Helical" evidence="1">
    <location>
        <begin position="125"/>
        <end position="145"/>
    </location>
</feature>
<reference evidence="2 3" key="1">
    <citation type="submission" date="2024-05" db="EMBL/GenBank/DDBJ databases">
        <authorList>
            <person name="Wallberg A."/>
        </authorList>
    </citation>
    <scope>NUCLEOTIDE SEQUENCE [LARGE SCALE GENOMIC DNA]</scope>
</reference>
<evidence type="ECO:0000313" key="2">
    <source>
        <dbReference type="EMBL" id="CAL4086184.1"/>
    </source>
</evidence>
<protein>
    <submittedName>
        <fullName evidence="2">Uncharacterized protein</fullName>
    </submittedName>
</protein>